<sequence>MKKIVLAVLFTFALSSVAFASPLTDYSKGKAALDINYRVSPDYNVDSKFGDFNLKEEAKNIGLPTNFDGDSNVEWGFTYGIGNNWALQYRQATPKGQLKLIDHTGTNYEIPDYQMVSRISANETSTPIQSILDELPLSSANVNIESKTRVEEYNVMYKMDKNFSLFTGIVRATPSAKVNAGAEAYWGDAYSGNVGFQGHDKNIWQFGFVAVKPLNKDLTSYGIASLGSDYRNWEIGLGYKIAKDLEFNVNYRDMKIDDMKVANVSFTEGSYGMAKQANHTQKQSYDLKNDTTIKGWGFGITYIF</sequence>
<proteinExistence type="predicted"/>
<name>A0A644TLZ6_9ZZZZ</name>
<dbReference type="EMBL" id="VSSQ01000039">
    <property type="protein sequence ID" value="MPL67995.1"/>
    <property type="molecule type" value="Genomic_DNA"/>
</dbReference>
<gene>
    <name evidence="1" type="ORF">SDC9_13699</name>
</gene>
<organism evidence="1">
    <name type="scientific">bioreactor metagenome</name>
    <dbReference type="NCBI Taxonomy" id="1076179"/>
    <lineage>
        <taxon>unclassified sequences</taxon>
        <taxon>metagenomes</taxon>
        <taxon>ecological metagenomes</taxon>
    </lineage>
</organism>
<protein>
    <submittedName>
        <fullName evidence="1">Uncharacterized protein</fullName>
    </submittedName>
</protein>
<reference evidence="1" key="1">
    <citation type="submission" date="2019-08" db="EMBL/GenBank/DDBJ databases">
        <authorList>
            <person name="Kucharzyk K."/>
            <person name="Murdoch R.W."/>
            <person name="Higgins S."/>
            <person name="Loffler F."/>
        </authorList>
    </citation>
    <scope>NUCLEOTIDE SEQUENCE</scope>
</reference>
<accession>A0A644TLZ6</accession>
<evidence type="ECO:0000313" key="1">
    <source>
        <dbReference type="EMBL" id="MPL67995.1"/>
    </source>
</evidence>
<dbReference type="AlphaFoldDB" id="A0A644TLZ6"/>
<comment type="caution">
    <text evidence="1">The sequence shown here is derived from an EMBL/GenBank/DDBJ whole genome shotgun (WGS) entry which is preliminary data.</text>
</comment>